<sequence length="1047" mass="114889">MATLLLVGSILLRAVMATLLVGSILVLAAGVSKVVGTEVEEGEGSAVEVAMIILKVLKVEDGPNVGNFSGGGQIGFNPNLGFQPQFGASGSHGGNPVGPFLPSGEPVTRGSSVVGGAFPVGGGAALAGVSVPVPAGAGCGVHAQAGAAYPVGGGGGSGAVLGGDAVPGGAAFSVAVASLPKGQGVAGSAKGKIGMDASVGGCIAQVSDSTVKGVATLGDEGSVLSQMPGDLYNRGKAKVDNKGLDGLGFFHIPLSAGQRIRHDPKAVLVKVTNGQMTINAVISELHRLIPAKLSRMVEWGKVHTKVSEAQMEIVEWGVGNEVKYVVPKVWVQCKGLPSELREFLIIWAVGSILGITKAVDMVFTRRYDIARLQVLVLDPSLIPDVVDVVIGDHLYELTFRVEPENGPEEPMPMEMENLEDGDVEKNDEGNINQKVGKEAGLDDSGNGSKLGSGVQFSERGCPPAPSSQLNLIHEYDGLTASDEDFDGFVEDTLMVDKVQTQQNLVAKLSAIPEAVLSPSRKSKRRASDSDQLVLERAEKLKADKNLENLHTKDDVINDLKCVESKRLSEYDCSAINQDPKKHKFISDLTKEHQLDFIALSETVKKEFTPAALKNLCAGKEFLWPCKPPRAQRKKNNDNFDDRWPFLFNAIIDGLSLRELQMSGRNFTWANNLANPTYEKLDRILMSTEWEHKFPLSSVVALNRDISDHTPLLLNTNSSSVGNTHHSFKFELGWLLRDGFVDMVKEVWSSVNEGNTPMERWQEKIRRLRQHLRGWAKHTSGLFGPPDDSDLQFNENHFVYIPQVSQLENEALIQDFTEKEIKDAIFQMEHNKAPGPDGFPAEFYQVFWDVIKDDLLNLFRDFHNGTLPLFSLNFGTIILLPKCAEAMRIQQYRPICLLNVSFKIFTKVATNRIMSVAQKIDFEKAYDKVKWSFVQQTLRMKGFPPKWCKWIASFIQGGHVGIKVNDQTGLNLPSTISNMFDGWLMGVNKKKCNLILVIFKVIYWLRFWAKLQKCEEDGELMKVACRKLETTVMQLFANYGWRFTNRLE</sequence>
<dbReference type="AlphaFoldDB" id="Q2QSD9"/>
<protein>
    <submittedName>
        <fullName evidence="2">Retrotransposon protein, putative, unclassified, expressed</fullName>
    </submittedName>
</protein>
<feature type="region of interest" description="Disordered" evidence="1">
    <location>
        <begin position="435"/>
        <end position="467"/>
    </location>
</feature>
<proteinExistence type="predicted"/>
<evidence type="ECO:0000313" key="2">
    <source>
        <dbReference type="EMBL" id="ABA97681.2"/>
    </source>
</evidence>
<organism evidence="2">
    <name type="scientific">Oryza sativa subsp. japonica</name>
    <name type="common">Rice</name>
    <dbReference type="NCBI Taxonomy" id="39947"/>
    <lineage>
        <taxon>Eukaryota</taxon>
        <taxon>Viridiplantae</taxon>
        <taxon>Streptophyta</taxon>
        <taxon>Embryophyta</taxon>
        <taxon>Tracheophyta</taxon>
        <taxon>Spermatophyta</taxon>
        <taxon>Magnoliopsida</taxon>
        <taxon>Liliopsida</taxon>
        <taxon>Poales</taxon>
        <taxon>Poaceae</taxon>
        <taxon>BOP clade</taxon>
        <taxon>Oryzoideae</taxon>
        <taxon>Oryzeae</taxon>
        <taxon>Oryzinae</taxon>
        <taxon>Oryza</taxon>
        <taxon>Oryza sativa</taxon>
    </lineage>
</organism>
<dbReference type="SUPFAM" id="SSF56219">
    <property type="entry name" value="DNase I-like"/>
    <property type="match status" value="1"/>
</dbReference>
<reference evidence="2" key="1">
    <citation type="journal article" date="2005" name="BMC Biol.">
        <title>The sequence of rice chromosomes 11 and 12, rich in disease resistance genes and recent gene duplications.</title>
        <authorList>
            <consortium name="The rice chromosomes 11 and 12 sequencing consortia"/>
        </authorList>
    </citation>
    <scope>NUCLEOTIDE SEQUENCE [LARGE SCALE GENOMIC DNA]</scope>
</reference>
<dbReference type="PANTHER" id="PTHR33170">
    <property type="entry name" value="DUF4283 DOMAIN-CONTAINING PROTEIN-RELATED"/>
    <property type="match status" value="1"/>
</dbReference>
<dbReference type="InterPro" id="IPR036691">
    <property type="entry name" value="Endo/exonu/phosph_ase_sf"/>
</dbReference>
<dbReference type="Gene3D" id="3.60.10.10">
    <property type="entry name" value="Endonuclease/exonuclease/phosphatase"/>
    <property type="match status" value="1"/>
</dbReference>
<accession>Q2QSD9</accession>
<reference evidence="2" key="2">
    <citation type="submission" date="2005-04" db="EMBL/GenBank/DDBJ databases">
        <authorList>
            <person name="Buell C.R."/>
            <person name="Wing R.A."/>
            <person name="McCombie W.A."/>
            <person name="Ouyang S."/>
        </authorList>
    </citation>
    <scope>NUCLEOTIDE SEQUENCE</scope>
</reference>
<gene>
    <name evidence="2" type="ordered locus">LOC_Os12g24450</name>
</gene>
<evidence type="ECO:0000256" key="1">
    <source>
        <dbReference type="SAM" id="MobiDB-lite"/>
    </source>
</evidence>
<name>Q2QSD9_ORYSJ</name>
<reference evidence="2" key="3">
    <citation type="submission" date="2006-01" db="EMBL/GenBank/DDBJ databases">
        <authorList>
            <person name="Buell R."/>
        </authorList>
    </citation>
    <scope>NUCLEOTIDE SEQUENCE</scope>
</reference>
<dbReference type="EMBL" id="DP000011">
    <property type="protein sequence ID" value="ABA97681.2"/>
    <property type="molecule type" value="Genomic_DNA"/>
</dbReference>
<dbReference type="PANTHER" id="PTHR33170:SF41">
    <property type="entry name" value="CCHC-TYPE DOMAIN-CONTAINING PROTEIN"/>
    <property type="match status" value="1"/>
</dbReference>